<dbReference type="STRING" id="60175.A0A1V6X7Z5"/>
<feature type="compositionally biased region" description="Basic and acidic residues" evidence="1">
    <location>
        <begin position="29"/>
        <end position="39"/>
    </location>
</feature>
<evidence type="ECO:0000256" key="1">
    <source>
        <dbReference type="SAM" id="MobiDB-lite"/>
    </source>
</evidence>
<dbReference type="EMBL" id="MOOB01000109">
    <property type="protein sequence ID" value="OQE71175.1"/>
    <property type="molecule type" value="Genomic_DNA"/>
</dbReference>
<protein>
    <submittedName>
        <fullName evidence="2">Uncharacterized protein</fullName>
    </submittedName>
</protein>
<reference evidence="3" key="1">
    <citation type="journal article" date="2017" name="Nat. Microbiol.">
        <title>Global analysis of biosynthetic gene clusters reveals vast potential of secondary metabolite production in Penicillium species.</title>
        <authorList>
            <person name="Nielsen J.C."/>
            <person name="Grijseels S."/>
            <person name="Prigent S."/>
            <person name="Ji B."/>
            <person name="Dainat J."/>
            <person name="Nielsen K.F."/>
            <person name="Frisvad J.C."/>
            <person name="Workman M."/>
            <person name="Nielsen J."/>
        </authorList>
    </citation>
    <scope>NUCLEOTIDE SEQUENCE [LARGE SCALE GENOMIC DNA]</scope>
    <source>
        <strain evidence="3">IBT 13039</strain>
    </source>
</reference>
<name>A0A1V6X7Z5_PENNA</name>
<dbReference type="AlphaFoldDB" id="A0A1V6X7Z5"/>
<proteinExistence type="predicted"/>
<sequence length="378" mass="41725">MPETIVIGEPERYRNMPMLTSKFTPSSELDIHPPSELDTHGASPPGSSPACVSSSVWDYFGYPCMTTNQSYYDGNDVVPDTSDNFQHYLQQSPDEVDMQQALSPQMAFPLLGLEGYSLDVGPAGISKATTLCSTQMPETVFCNPNELSLPSQIEHRSAQSEEVTGISHCCFAAGDIPPESSHVCRYPDFPPILDILPEVELDSNIDIITMEKNSCDKCDVRDSGCANSFLYYAAAMPDLVSSDWPLSQHLYQNFASVERYADPQEDWEIPWHPGYSGPQDHGSAPTPHYPFSLATTESKNLSIPHTISGSFAFVGDEQEAYIPTTERASWTGPDDTVCNGHDGLHNCGFTSPYTKETCTFICSRIGFKQPHKTMNRQC</sequence>
<evidence type="ECO:0000313" key="2">
    <source>
        <dbReference type="EMBL" id="OQE71175.1"/>
    </source>
</evidence>
<comment type="caution">
    <text evidence="2">The sequence shown here is derived from an EMBL/GenBank/DDBJ whole genome shotgun (WGS) entry which is preliminary data.</text>
</comment>
<feature type="region of interest" description="Disordered" evidence="1">
    <location>
        <begin position="24"/>
        <end position="47"/>
    </location>
</feature>
<keyword evidence="3" id="KW-1185">Reference proteome</keyword>
<dbReference type="Proteomes" id="UP000191691">
    <property type="component" value="Unassembled WGS sequence"/>
</dbReference>
<gene>
    <name evidence="2" type="ORF">PENNAL_c0109G09951</name>
</gene>
<evidence type="ECO:0000313" key="3">
    <source>
        <dbReference type="Proteomes" id="UP000191691"/>
    </source>
</evidence>
<accession>A0A1V6X7Z5</accession>
<organism evidence="2 3">
    <name type="scientific">Penicillium nalgiovense</name>
    <dbReference type="NCBI Taxonomy" id="60175"/>
    <lineage>
        <taxon>Eukaryota</taxon>
        <taxon>Fungi</taxon>
        <taxon>Dikarya</taxon>
        <taxon>Ascomycota</taxon>
        <taxon>Pezizomycotina</taxon>
        <taxon>Eurotiomycetes</taxon>
        <taxon>Eurotiomycetidae</taxon>
        <taxon>Eurotiales</taxon>
        <taxon>Aspergillaceae</taxon>
        <taxon>Penicillium</taxon>
    </lineage>
</organism>